<evidence type="ECO:0000313" key="4">
    <source>
        <dbReference type="Proteomes" id="UP001219525"/>
    </source>
</evidence>
<dbReference type="AlphaFoldDB" id="A0AAD6YTJ8"/>
<comment type="caution">
    <text evidence="3">The sequence shown here is derived from an EMBL/GenBank/DDBJ whole genome shotgun (WGS) entry which is preliminary data.</text>
</comment>
<feature type="region of interest" description="Disordered" evidence="1">
    <location>
        <begin position="1"/>
        <end position="37"/>
    </location>
</feature>
<gene>
    <name evidence="3" type="ORF">GGX14DRAFT_615552</name>
</gene>
<keyword evidence="4" id="KW-1185">Reference proteome</keyword>
<dbReference type="Proteomes" id="UP001219525">
    <property type="component" value="Unassembled WGS sequence"/>
</dbReference>
<dbReference type="EMBL" id="JARJCW010000002">
    <property type="protein sequence ID" value="KAJ7228867.1"/>
    <property type="molecule type" value="Genomic_DNA"/>
</dbReference>
<reference evidence="3" key="1">
    <citation type="submission" date="2023-03" db="EMBL/GenBank/DDBJ databases">
        <title>Massive genome expansion in bonnet fungi (Mycena s.s.) driven by repeated elements and novel gene families across ecological guilds.</title>
        <authorList>
            <consortium name="Lawrence Berkeley National Laboratory"/>
            <person name="Harder C.B."/>
            <person name="Miyauchi S."/>
            <person name="Viragh M."/>
            <person name="Kuo A."/>
            <person name="Thoen E."/>
            <person name="Andreopoulos B."/>
            <person name="Lu D."/>
            <person name="Skrede I."/>
            <person name="Drula E."/>
            <person name="Henrissat B."/>
            <person name="Morin E."/>
            <person name="Kohler A."/>
            <person name="Barry K."/>
            <person name="LaButti K."/>
            <person name="Morin E."/>
            <person name="Salamov A."/>
            <person name="Lipzen A."/>
            <person name="Mereny Z."/>
            <person name="Hegedus B."/>
            <person name="Baldrian P."/>
            <person name="Stursova M."/>
            <person name="Weitz H."/>
            <person name="Taylor A."/>
            <person name="Grigoriev I.V."/>
            <person name="Nagy L.G."/>
            <person name="Martin F."/>
            <person name="Kauserud H."/>
        </authorList>
    </citation>
    <scope>NUCLEOTIDE SEQUENCE</scope>
    <source>
        <strain evidence="3">9144</strain>
    </source>
</reference>
<accession>A0AAD6YTJ8</accession>
<dbReference type="Pfam" id="PF20415">
    <property type="entry name" value="DUF6699"/>
    <property type="match status" value="1"/>
</dbReference>
<evidence type="ECO:0000259" key="2">
    <source>
        <dbReference type="Pfam" id="PF20415"/>
    </source>
</evidence>
<proteinExistence type="predicted"/>
<feature type="compositionally biased region" description="Polar residues" evidence="1">
    <location>
        <begin position="28"/>
        <end position="37"/>
    </location>
</feature>
<feature type="region of interest" description="Disordered" evidence="1">
    <location>
        <begin position="87"/>
        <end position="111"/>
    </location>
</feature>
<organism evidence="3 4">
    <name type="scientific">Mycena pura</name>
    <dbReference type="NCBI Taxonomy" id="153505"/>
    <lineage>
        <taxon>Eukaryota</taxon>
        <taxon>Fungi</taxon>
        <taxon>Dikarya</taxon>
        <taxon>Basidiomycota</taxon>
        <taxon>Agaricomycotina</taxon>
        <taxon>Agaricomycetes</taxon>
        <taxon>Agaricomycetidae</taxon>
        <taxon>Agaricales</taxon>
        <taxon>Marasmiineae</taxon>
        <taxon>Mycenaceae</taxon>
        <taxon>Mycena</taxon>
    </lineage>
</organism>
<feature type="compositionally biased region" description="Low complexity" evidence="1">
    <location>
        <begin position="91"/>
        <end position="101"/>
    </location>
</feature>
<dbReference type="InterPro" id="IPR046522">
    <property type="entry name" value="DUF6699"/>
</dbReference>
<protein>
    <recommendedName>
        <fullName evidence="2">DUF6699 domain-containing protein</fullName>
    </recommendedName>
</protein>
<evidence type="ECO:0000313" key="3">
    <source>
        <dbReference type="EMBL" id="KAJ7228867.1"/>
    </source>
</evidence>
<feature type="domain" description="DUF6699" evidence="2">
    <location>
        <begin position="133"/>
        <end position="247"/>
    </location>
</feature>
<name>A0AAD6YTJ8_9AGAR</name>
<evidence type="ECO:0000256" key="1">
    <source>
        <dbReference type="SAM" id="MobiDB-lite"/>
    </source>
</evidence>
<sequence length="263" mass="29209">MLPSKSSTPIVHHALSPTKHPNSEPRTPHSSMSTTGPWTKRVLLPEQQRVLSPISPPIFGVWPMFPQSTFLSAGVYGPALPSIPLPPRSPSPVSSASSYDPTSPPSFPHPLLRPNNIRALVSSQFFSPDMISVPQDLKHYRFSEDAFLPVQNRIKIRFTGHKKHHLVLESPRPSVELVLRAIYDHLHCALARQSLVELGESRQRTAMASFEARRTRGGDVSQGIKLLDVAGFGAHDVYFAGLSREQDANTNTWTAIFVFERRA</sequence>